<dbReference type="GeneID" id="78821519"/>
<dbReference type="PRINTS" id="PR00081">
    <property type="entry name" value="GDHRDH"/>
</dbReference>
<evidence type="ECO:0000313" key="3">
    <source>
        <dbReference type="Proteomes" id="UP001596432"/>
    </source>
</evidence>
<proteinExistence type="predicted"/>
<keyword evidence="3" id="KW-1185">Reference proteome</keyword>
<sequence length="324" mass="34181">MTHAETDDGSALGDGHVVLVTGSTDGIGAETARNLAETGATVLVHGRDRQKGERLVASLPGTDHAFYAADFTDPAAIRDLAEAVSAEFDRLDVLVNNAGTFQSQRRLVDLPGSDEGVEMTFAVNHLGPFLLTNLLADRLAATGELRASDAPDGERDPARVVTVSSDLHRDVVLDLDGVRGPAGPSGMDAYNHSKLANVLFTAELAQRLPDSVTANSCHPGVSPTTALTRESARVFGLVWSLYGVVGGALGRTDSPAESAETQTYLARSPDVTGVTGEYFDDCEPVAPGDGATDRDAQRRLWRASVEWVGLAETEEAGTERAQRA</sequence>
<dbReference type="Proteomes" id="UP001596432">
    <property type="component" value="Unassembled WGS sequence"/>
</dbReference>
<accession>A0ABD5Y1H4</accession>
<organism evidence="2 3">
    <name type="scientific">Halosimplex aquaticum</name>
    <dbReference type="NCBI Taxonomy" id="3026162"/>
    <lineage>
        <taxon>Archaea</taxon>
        <taxon>Methanobacteriati</taxon>
        <taxon>Methanobacteriota</taxon>
        <taxon>Stenosarchaea group</taxon>
        <taxon>Halobacteria</taxon>
        <taxon>Halobacteriales</taxon>
        <taxon>Haloarculaceae</taxon>
        <taxon>Halosimplex</taxon>
    </lineage>
</organism>
<evidence type="ECO:0000256" key="1">
    <source>
        <dbReference type="ARBA" id="ARBA00023002"/>
    </source>
</evidence>
<keyword evidence="1" id="KW-0560">Oxidoreductase</keyword>
<dbReference type="InterPro" id="IPR036291">
    <property type="entry name" value="NAD(P)-bd_dom_sf"/>
</dbReference>
<name>A0ABD5Y1H4_9EURY</name>
<dbReference type="AlphaFoldDB" id="A0ABD5Y1H4"/>
<dbReference type="SUPFAM" id="SSF51735">
    <property type="entry name" value="NAD(P)-binding Rossmann-fold domains"/>
    <property type="match status" value="1"/>
</dbReference>
<dbReference type="PANTHER" id="PTHR43157">
    <property type="entry name" value="PHOSPHATIDYLINOSITOL-GLYCAN BIOSYNTHESIS CLASS F PROTEIN-RELATED"/>
    <property type="match status" value="1"/>
</dbReference>
<dbReference type="PANTHER" id="PTHR43157:SF31">
    <property type="entry name" value="PHOSPHATIDYLINOSITOL-GLYCAN BIOSYNTHESIS CLASS F PROTEIN"/>
    <property type="match status" value="1"/>
</dbReference>
<reference evidence="2 3" key="1">
    <citation type="journal article" date="2019" name="Int. J. Syst. Evol. Microbiol.">
        <title>The Global Catalogue of Microorganisms (GCM) 10K type strain sequencing project: providing services to taxonomists for standard genome sequencing and annotation.</title>
        <authorList>
            <consortium name="The Broad Institute Genomics Platform"/>
            <consortium name="The Broad Institute Genome Sequencing Center for Infectious Disease"/>
            <person name="Wu L."/>
            <person name="Ma J."/>
        </authorList>
    </citation>
    <scope>NUCLEOTIDE SEQUENCE [LARGE SCALE GENOMIC DNA]</scope>
    <source>
        <strain evidence="2 3">XZYJT29</strain>
    </source>
</reference>
<dbReference type="Gene3D" id="3.40.50.720">
    <property type="entry name" value="NAD(P)-binding Rossmann-like Domain"/>
    <property type="match status" value="1"/>
</dbReference>
<gene>
    <name evidence="2" type="ORF">ACFQMA_15400</name>
</gene>
<comment type="caution">
    <text evidence="2">The sequence shown here is derived from an EMBL/GenBank/DDBJ whole genome shotgun (WGS) entry which is preliminary data.</text>
</comment>
<dbReference type="GO" id="GO:0016491">
    <property type="term" value="F:oxidoreductase activity"/>
    <property type="evidence" value="ECO:0007669"/>
    <property type="project" value="UniProtKB-KW"/>
</dbReference>
<dbReference type="Pfam" id="PF00106">
    <property type="entry name" value="adh_short"/>
    <property type="match status" value="1"/>
</dbReference>
<evidence type="ECO:0000313" key="2">
    <source>
        <dbReference type="EMBL" id="MFC7141210.1"/>
    </source>
</evidence>
<dbReference type="InterPro" id="IPR002347">
    <property type="entry name" value="SDR_fam"/>
</dbReference>
<dbReference type="EMBL" id="JBHTAS010000001">
    <property type="protein sequence ID" value="MFC7141210.1"/>
    <property type="molecule type" value="Genomic_DNA"/>
</dbReference>
<dbReference type="RefSeq" id="WP_274322298.1">
    <property type="nucleotide sequence ID" value="NZ_CP118158.1"/>
</dbReference>
<protein>
    <submittedName>
        <fullName evidence="2">SDR family NAD(P)-dependent oxidoreductase</fullName>
    </submittedName>
</protein>